<dbReference type="Pfam" id="PF00011">
    <property type="entry name" value="HSP20"/>
    <property type="match status" value="1"/>
</dbReference>
<keyword evidence="5" id="KW-1185">Reference proteome</keyword>
<dbReference type="Gene3D" id="2.60.40.790">
    <property type="match status" value="1"/>
</dbReference>
<dbReference type="EMBL" id="JADIKM010000003">
    <property type="protein sequence ID" value="MFK2905042.1"/>
    <property type="molecule type" value="Genomic_DNA"/>
</dbReference>
<evidence type="ECO:0000259" key="3">
    <source>
        <dbReference type="PROSITE" id="PS01031"/>
    </source>
</evidence>
<dbReference type="PANTHER" id="PTHR11527">
    <property type="entry name" value="HEAT-SHOCK PROTEIN 20 FAMILY MEMBER"/>
    <property type="match status" value="1"/>
</dbReference>
<evidence type="ECO:0000313" key="4">
    <source>
        <dbReference type="EMBL" id="MFK2905042.1"/>
    </source>
</evidence>
<dbReference type="RefSeq" id="WP_404634115.1">
    <property type="nucleotide sequence ID" value="NZ_JADIKM010000003.1"/>
</dbReference>
<evidence type="ECO:0000313" key="5">
    <source>
        <dbReference type="Proteomes" id="UP001620460"/>
    </source>
</evidence>
<dbReference type="Proteomes" id="UP001620460">
    <property type="component" value="Unassembled WGS sequence"/>
</dbReference>
<feature type="domain" description="SHSP" evidence="3">
    <location>
        <begin position="40"/>
        <end position="153"/>
    </location>
</feature>
<accession>A0ABW8JV63</accession>
<dbReference type="InterPro" id="IPR008978">
    <property type="entry name" value="HSP20-like_chaperone"/>
</dbReference>
<dbReference type="InterPro" id="IPR002068">
    <property type="entry name" value="A-crystallin/Hsp20_dom"/>
</dbReference>
<gene>
    <name evidence="4" type="ORF">ISP17_13855</name>
</gene>
<name>A0ABW8JV63_9GAMM</name>
<sequence length="153" mass="17273">MTTLARWNPFKAATRMDPIGNFPISSFDEMFRSLASRPLWREMDIAPDMRLDVTEKDNAYHVKADLPGVDKHDIEISVEGNQVAISAEVKRSTEQKNDEQMLCSERYYGKVFRTFSLPAEIDSSKADAHYEGGVLTLTLPKSGNESSRRITVS</sequence>
<dbReference type="PROSITE" id="PS01031">
    <property type="entry name" value="SHSP"/>
    <property type="match status" value="1"/>
</dbReference>
<dbReference type="InterPro" id="IPR031107">
    <property type="entry name" value="Small_HSP"/>
</dbReference>
<comment type="caution">
    <text evidence="4">The sequence shown here is derived from an EMBL/GenBank/DDBJ whole genome shotgun (WGS) entry which is preliminary data.</text>
</comment>
<evidence type="ECO:0000256" key="1">
    <source>
        <dbReference type="PROSITE-ProRule" id="PRU00285"/>
    </source>
</evidence>
<reference evidence="4 5" key="1">
    <citation type="submission" date="2020-10" db="EMBL/GenBank/DDBJ databases">
        <title>Phylogeny of dyella-like bacteria.</title>
        <authorList>
            <person name="Fu J."/>
        </authorList>
    </citation>
    <scope>NUCLEOTIDE SEQUENCE [LARGE SCALE GENOMIC DNA]</scope>
    <source>
        <strain evidence="4 5">Gsoil3046</strain>
    </source>
</reference>
<dbReference type="SUPFAM" id="SSF49764">
    <property type="entry name" value="HSP20-like chaperones"/>
    <property type="match status" value="1"/>
</dbReference>
<evidence type="ECO:0000256" key="2">
    <source>
        <dbReference type="RuleBase" id="RU003616"/>
    </source>
</evidence>
<protein>
    <submittedName>
        <fullName evidence="4">Hsp20/alpha crystallin family protein</fullName>
    </submittedName>
</protein>
<organism evidence="4 5">
    <name type="scientific">Dyella ginsengisoli</name>
    <dbReference type="NCBI Taxonomy" id="363848"/>
    <lineage>
        <taxon>Bacteria</taxon>
        <taxon>Pseudomonadati</taxon>
        <taxon>Pseudomonadota</taxon>
        <taxon>Gammaproteobacteria</taxon>
        <taxon>Lysobacterales</taxon>
        <taxon>Rhodanobacteraceae</taxon>
        <taxon>Dyella</taxon>
    </lineage>
</organism>
<comment type="similarity">
    <text evidence="1 2">Belongs to the small heat shock protein (HSP20) family.</text>
</comment>
<dbReference type="CDD" id="cd06464">
    <property type="entry name" value="ACD_sHsps-like"/>
    <property type="match status" value="1"/>
</dbReference>
<proteinExistence type="inferred from homology"/>